<dbReference type="PROSITE" id="PS51318">
    <property type="entry name" value="TAT"/>
    <property type="match status" value="1"/>
</dbReference>
<proteinExistence type="inferred from homology"/>
<dbReference type="Proteomes" id="UP000274515">
    <property type="component" value="Unassembled WGS sequence"/>
</dbReference>
<dbReference type="EMBL" id="RSAA01000008">
    <property type="protein sequence ID" value="RRO17484.1"/>
    <property type="molecule type" value="Genomic_DNA"/>
</dbReference>
<dbReference type="InterPro" id="IPR015943">
    <property type="entry name" value="WD40/YVTN_repeat-like_dom_sf"/>
</dbReference>
<dbReference type="InterPro" id="IPR006311">
    <property type="entry name" value="TAT_signal"/>
</dbReference>
<name>A0A3R8P6M1_9PSEU</name>
<dbReference type="Gene3D" id="2.130.10.10">
    <property type="entry name" value="YVTN repeat-like/Quinoprotein amine dehydrogenase"/>
    <property type="match status" value="1"/>
</dbReference>
<sequence>MAGSFPRRGFLSALGALGVAGSSAGCATATGRPAAAGDHQVHQGLMTFIGSYTSSQPAGRGVDVAVRDASGALTPTATLPVPDASFFAWSPDHQFLHVTNEQPQGSITAIDVSGHEPRVIGTVPSGGDSPTHLSVHPSGEFLLTAHYGDGTVAAHQRNPDGSIGERTALVQHPGAEPHAHQVVVDPSGRWVVAVDLGADSVFVHAFDGGPLTQHQRLTLPTGTGPRHLVFEGTTAYLLAELNSTITVLAWDPDAGNLTAGQVISSRAPEATGENFPAEIAVSRDGKFVHASNRGDDTITTFAVEDGALGFQAATSSGGTWPRHFALDPEETSLFVANQHSGTVTRLARDPGHRRAHTHPRPLRLPLRRGDHLPRLNRPHQSVHRSARANRQFSQDAPQAGELVQTLIRPGAGP</sequence>
<evidence type="ECO:0000256" key="1">
    <source>
        <dbReference type="ARBA" id="ARBA00005564"/>
    </source>
</evidence>
<dbReference type="InterPro" id="IPR011048">
    <property type="entry name" value="Haem_d1_sf"/>
</dbReference>
<organism evidence="3 4">
    <name type="scientific">Saccharopolyspora rhizosphaerae</name>
    <dbReference type="NCBI Taxonomy" id="2492662"/>
    <lineage>
        <taxon>Bacteria</taxon>
        <taxon>Bacillati</taxon>
        <taxon>Actinomycetota</taxon>
        <taxon>Actinomycetes</taxon>
        <taxon>Pseudonocardiales</taxon>
        <taxon>Pseudonocardiaceae</taxon>
        <taxon>Saccharopolyspora</taxon>
    </lineage>
</organism>
<dbReference type="SUPFAM" id="SSF51004">
    <property type="entry name" value="C-terminal (heme d1) domain of cytochrome cd1-nitrite reductase"/>
    <property type="match status" value="1"/>
</dbReference>
<dbReference type="PANTHER" id="PTHR30344:SF1">
    <property type="entry name" value="6-PHOSPHOGLUCONOLACTONASE"/>
    <property type="match status" value="1"/>
</dbReference>
<comment type="caution">
    <text evidence="3">The sequence shown here is derived from an EMBL/GenBank/DDBJ whole genome shotgun (WGS) entry which is preliminary data.</text>
</comment>
<dbReference type="GO" id="GO:0005829">
    <property type="term" value="C:cytosol"/>
    <property type="evidence" value="ECO:0007669"/>
    <property type="project" value="TreeGrafter"/>
</dbReference>
<dbReference type="RefSeq" id="WP_125089816.1">
    <property type="nucleotide sequence ID" value="NZ_RSAA01000008.1"/>
</dbReference>
<evidence type="ECO:0000313" key="3">
    <source>
        <dbReference type="EMBL" id="RRO17484.1"/>
    </source>
</evidence>
<dbReference type="InterPro" id="IPR019405">
    <property type="entry name" value="Lactonase_7-beta_prop"/>
</dbReference>
<dbReference type="PROSITE" id="PS51257">
    <property type="entry name" value="PROKAR_LIPOPROTEIN"/>
    <property type="match status" value="1"/>
</dbReference>
<dbReference type="InterPro" id="IPR050282">
    <property type="entry name" value="Cycloisomerase_2"/>
</dbReference>
<protein>
    <submittedName>
        <fullName evidence="3">Lactonase family protein</fullName>
    </submittedName>
</protein>
<feature type="region of interest" description="Disordered" evidence="2">
    <location>
        <begin position="343"/>
        <end position="399"/>
    </location>
</feature>
<accession>A0A3R8P6M1</accession>
<gene>
    <name evidence="3" type="ORF">EIL87_09335</name>
</gene>
<dbReference type="Pfam" id="PF10282">
    <property type="entry name" value="Lactonase"/>
    <property type="match status" value="1"/>
</dbReference>
<dbReference type="OrthoDB" id="9790815at2"/>
<dbReference type="AlphaFoldDB" id="A0A3R8P6M1"/>
<feature type="compositionally biased region" description="Basic residues" evidence="2">
    <location>
        <begin position="374"/>
        <end position="387"/>
    </location>
</feature>
<dbReference type="PANTHER" id="PTHR30344">
    <property type="entry name" value="6-PHOSPHOGLUCONOLACTONASE-RELATED"/>
    <property type="match status" value="1"/>
</dbReference>
<evidence type="ECO:0000256" key="2">
    <source>
        <dbReference type="SAM" id="MobiDB-lite"/>
    </source>
</evidence>
<comment type="similarity">
    <text evidence="1">Belongs to the cycloisomerase 2 family.</text>
</comment>
<dbReference type="GO" id="GO:0017057">
    <property type="term" value="F:6-phosphogluconolactonase activity"/>
    <property type="evidence" value="ECO:0007669"/>
    <property type="project" value="TreeGrafter"/>
</dbReference>
<evidence type="ECO:0000313" key="4">
    <source>
        <dbReference type="Proteomes" id="UP000274515"/>
    </source>
</evidence>
<keyword evidence="4" id="KW-1185">Reference proteome</keyword>
<reference evidence="3 4" key="1">
    <citation type="submission" date="2018-11" db="EMBL/GenBank/DDBJ databases">
        <title>Saccharopolyspora rhizosphaerae sp. nov., an actinomycete isolated from rhizosphere soil in Thailand.</title>
        <authorList>
            <person name="Intra B."/>
            <person name="Euanorasetr J."/>
            <person name="Take A."/>
            <person name="Inahashi Y."/>
            <person name="Mori M."/>
            <person name="Panbangred W."/>
            <person name="Matsumoto A."/>
        </authorList>
    </citation>
    <scope>NUCLEOTIDE SEQUENCE [LARGE SCALE GENOMIC DNA]</scope>
    <source>
        <strain evidence="3 4">H219</strain>
    </source>
</reference>